<dbReference type="SUPFAM" id="SSF53098">
    <property type="entry name" value="Ribonuclease H-like"/>
    <property type="match status" value="1"/>
</dbReference>
<keyword evidence="2" id="KW-1185">Reference proteome</keyword>
<dbReference type="AlphaFoldDB" id="A0A8J7HG76"/>
<accession>A0A8J7HG76</accession>
<dbReference type="EMBL" id="JAECZB010000063">
    <property type="protein sequence ID" value="MBH8554188.1"/>
    <property type="molecule type" value="Genomic_DNA"/>
</dbReference>
<reference evidence="1 2" key="1">
    <citation type="journal article" date="2021" name="Int. J. Syst. Evol. Microbiol.">
        <title>Amazonocrinis nigriterrae gen. nov., sp. nov., Atlanticothrix silvestris gen. nov., sp. nov. and Dendronalium phyllosphericum gen. nov., sp. nov., nostocacean cyanobacteria from Brazilian environments.</title>
        <authorList>
            <person name="Alvarenga D.O."/>
            <person name="Andreote A.P.D."/>
            <person name="Branco L.H.Z."/>
            <person name="Delbaje E."/>
            <person name="Cruz R.B."/>
            <person name="Varani A.M."/>
            <person name="Fiore M.F."/>
        </authorList>
    </citation>
    <scope>NUCLEOTIDE SEQUENCE [LARGE SCALE GENOMIC DNA]</scope>
    <source>
        <strain evidence="1 2">CENA357</strain>
    </source>
</reference>
<dbReference type="Proteomes" id="UP000599391">
    <property type="component" value="Unassembled WGS sequence"/>
</dbReference>
<evidence type="ECO:0008006" key="3">
    <source>
        <dbReference type="Google" id="ProtNLM"/>
    </source>
</evidence>
<name>A0A8J7HG76_9CYAN</name>
<protein>
    <recommendedName>
        <fullName evidence="3">Transposase</fullName>
    </recommendedName>
</protein>
<comment type="caution">
    <text evidence="1">The sequence shown here is derived from an EMBL/GenBank/DDBJ whole genome shotgun (WGS) entry which is preliminary data.</text>
</comment>
<dbReference type="InterPro" id="IPR012337">
    <property type="entry name" value="RNaseH-like_sf"/>
</dbReference>
<evidence type="ECO:0000313" key="2">
    <source>
        <dbReference type="Proteomes" id="UP000599391"/>
    </source>
</evidence>
<gene>
    <name evidence="1" type="ORF">I8751_17815</name>
</gene>
<proteinExistence type="predicted"/>
<evidence type="ECO:0000313" key="1">
    <source>
        <dbReference type="EMBL" id="MBH8554188.1"/>
    </source>
</evidence>
<organism evidence="1 2">
    <name type="scientific">Atlanticothrix silvestris CENA357</name>
    <dbReference type="NCBI Taxonomy" id="1725252"/>
    <lineage>
        <taxon>Bacteria</taxon>
        <taxon>Bacillati</taxon>
        <taxon>Cyanobacteriota</taxon>
        <taxon>Cyanophyceae</taxon>
        <taxon>Nostocales</taxon>
        <taxon>Nodulariaceae</taxon>
        <taxon>Atlanticothrix</taxon>
        <taxon>Atlanticothrix silvestris</taxon>
    </lineage>
</organism>
<sequence length="144" mass="17064">MATALPIPILFESRRKKIQRFLSLNYINVEEIWFPIVKSWLEIYFPLAEVVYVVIDRTNWGCINLLMISVVWDKRSIPIYFELLDKLGSSNFDEQKAVFNKALPIFNNYETVVLADREFCSVKLANWLTEKKVNFCLRLKKMHL</sequence>